<evidence type="ECO:0000313" key="3">
    <source>
        <dbReference type="Proteomes" id="UP000059188"/>
    </source>
</evidence>
<sequence>MVMSSISRLISNPQSLSAYYNVLLTTSPCMQTYYLVSRTFRSIALRLPQVKLCISMSQFSSIPYDVQDFLDGYLNEALNARAGKQNLGFYSNKLKCRPDELLVEELLEKWKGHTTVWKQNTVLFNGSSQYPSKE</sequence>
<name>A0A0B7G201_THACB</name>
<keyword evidence="3" id="KW-1185">Reference proteome</keyword>
<protein>
    <recommendedName>
        <fullName evidence="1">Opioid growth factor receptor (OGFr) conserved domain-containing protein</fullName>
    </recommendedName>
</protein>
<dbReference type="GO" id="GO:0038023">
    <property type="term" value="F:signaling receptor activity"/>
    <property type="evidence" value="ECO:0007669"/>
    <property type="project" value="InterPro"/>
</dbReference>
<evidence type="ECO:0000259" key="1">
    <source>
        <dbReference type="Pfam" id="PF04664"/>
    </source>
</evidence>
<reference evidence="2 3" key="1">
    <citation type="submission" date="2014-11" db="EMBL/GenBank/DDBJ databases">
        <authorList>
            <person name="Wibberg Daniel"/>
        </authorList>
    </citation>
    <scope>NUCLEOTIDE SEQUENCE [LARGE SCALE GENOMIC DNA]</scope>
    <source>
        <strain evidence="2">Rhizoctonia solani AG1-IB 7/3/14</strain>
    </source>
</reference>
<dbReference type="Proteomes" id="UP000059188">
    <property type="component" value="Unassembled WGS sequence"/>
</dbReference>
<dbReference type="EMBL" id="LN679106">
    <property type="protein sequence ID" value="CEL62492.1"/>
    <property type="molecule type" value="Genomic_DNA"/>
</dbReference>
<dbReference type="InterPro" id="IPR006757">
    <property type="entry name" value="OGF_rcpt"/>
</dbReference>
<accession>A0A0B7G201</accession>
<dbReference type="Pfam" id="PF04664">
    <property type="entry name" value="OGFr_N"/>
    <property type="match status" value="1"/>
</dbReference>
<dbReference type="AlphaFoldDB" id="A0A0B7G201"/>
<feature type="domain" description="Opioid growth factor receptor (OGFr) conserved" evidence="1">
    <location>
        <begin position="82"/>
        <end position="113"/>
    </location>
</feature>
<dbReference type="GO" id="GO:0016020">
    <property type="term" value="C:membrane"/>
    <property type="evidence" value="ECO:0007669"/>
    <property type="project" value="InterPro"/>
</dbReference>
<proteinExistence type="predicted"/>
<gene>
    <name evidence="2" type="ORF">RSOLAG1IB_04848</name>
</gene>
<organism evidence="2 3">
    <name type="scientific">Thanatephorus cucumeris (strain AG1-IB / isolate 7/3/14)</name>
    <name type="common">Lettuce bottom rot fungus</name>
    <name type="synonym">Rhizoctonia solani</name>
    <dbReference type="NCBI Taxonomy" id="1108050"/>
    <lineage>
        <taxon>Eukaryota</taxon>
        <taxon>Fungi</taxon>
        <taxon>Dikarya</taxon>
        <taxon>Basidiomycota</taxon>
        <taxon>Agaricomycotina</taxon>
        <taxon>Agaricomycetes</taxon>
        <taxon>Cantharellales</taxon>
        <taxon>Ceratobasidiaceae</taxon>
        <taxon>Rhizoctonia</taxon>
        <taxon>Rhizoctonia solani AG-1</taxon>
    </lineage>
</organism>
<evidence type="ECO:0000313" key="2">
    <source>
        <dbReference type="EMBL" id="CEL62492.1"/>
    </source>
</evidence>